<dbReference type="InterPro" id="IPR036047">
    <property type="entry name" value="F-box-like_dom_sf"/>
</dbReference>
<organism evidence="2 3">
    <name type="scientific">Sistotremastrum suecicum HHB10207 ss-3</name>
    <dbReference type="NCBI Taxonomy" id="1314776"/>
    <lineage>
        <taxon>Eukaryota</taxon>
        <taxon>Fungi</taxon>
        <taxon>Dikarya</taxon>
        <taxon>Basidiomycota</taxon>
        <taxon>Agaricomycotina</taxon>
        <taxon>Agaricomycetes</taxon>
        <taxon>Sistotremastrales</taxon>
        <taxon>Sistotremastraceae</taxon>
        <taxon>Sistotremastrum</taxon>
    </lineage>
</organism>
<protein>
    <recommendedName>
        <fullName evidence="4">F-box domain-containing protein</fullName>
    </recommendedName>
</protein>
<feature type="signal peptide" evidence="1">
    <location>
        <begin position="1"/>
        <end position="23"/>
    </location>
</feature>
<reference evidence="2 3" key="1">
    <citation type="journal article" date="2016" name="Mol. Biol. Evol.">
        <title>Comparative Genomics of Early-Diverging Mushroom-Forming Fungi Provides Insights into the Origins of Lignocellulose Decay Capabilities.</title>
        <authorList>
            <person name="Nagy L.G."/>
            <person name="Riley R."/>
            <person name="Tritt A."/>
            <person name="Adam C."/>
            <person name="Daum C."/>
            <person name="Floudas D."/>
            <person name="Sun H."/>
            <person name="Yadav J.S."/>
            <person name="Pangilinan J."/>
            <person name="Larsson K.H."/>
            <person name="Matsuura K."/>
            <person name="Barry K."/>
            <person name="Labutti K."/>
            <person name="Kuo R."/>
            <person name="Ohm R.A."/>
            <person name="Bhattacharya S.S."/>
            <person name="Shirouzu T."/>
            <person name="Yoshinaga Y."/>
            <person name="Martin F.M."/>
            <person name="Grigoriev I.V."/>
            <person name="Hibbett D.S."/>
        </authorList>
    </citation>
    <scope>NUCLEOTIDE SEQUENCE [LARGE SCALE GENOMIC DNA]</scope>
    <source>
        <strain evidence="2 3">HHB10207 ss-3</strain>
    </source>
</reference>
<keyword evidence="1" id="KW-0732">Signal</keyword>
<evidence type="ECO:0000313" key="2">
    <source>
        <dbReference type="EMBL" id="KZT33979.1"/>
    </source>
</evidence>
<evidence type="ECO:0008006" key="4">
    <source>
        <dbReference type="Google" id="ProtNLM"/>
    </source>
</evidence>
<keyword evidence="3" id="KW-1185">Reference proteome</keyword>
<dbReference type="AlphaFoldDB" id="A0A165Z666"/>
<dbReference type="Proteomes" id="UP000076798">
    <property type="component" value="Unassembled WGS sequence"/>
</dbReference>
<accession>A0A165Z666</accession>
<sequence length="465" mass="52537">MVHFNHLHPELCLLLMSSLSVQDIVYLAQTCSRMRELIRTHKSAFLSSTNPQIIPFPLGELTDDVGPADVFRAAAQAAALSRRLNPLSSGQSANVKKHSIFPLPAPLSVIPSPGPLLLDDYIMFRSLGALDFIALFKFSNGLSSRHEYGIIYQETYQPIPSRKTVVVALCQRGKETGSSYVLQVDEYSICDETFGKVETHFVMRFNPTTSRLVLSMRVEGNGVLATGRHGIVHCNWVEKSALWLKPMPTSEFELLDACFDSSSNSIYILCQCDCEFVLASVKMPATLPALQFEGAAWAMTSENLRDLHWNDLEIHLKKSRQPFGMVLRPRVWLCQTVRSNHLESLVSQDSDDRPAKTITHLRFNLREGAGESVEISHTLKPDARESVPWRIDNRLPALVDPPENHIYVLKLADSHNLVTDWVRLQLPENNVRMGWDRPLCKFVGCDHLRGRLLLYSDHNLHVIEY</sequence>
<name>A0A165Z666_9AGAM</name>
<gene>
    <name evidence="2" type="ORF">SISSUDRAFT_1132207</name>
</gene>
<feature type="chain" id="PRO_5007869802" description="F-box domain-containing protein" evidence="1">
    <location>
        <begin position="24"/>
        <end position="465"/>
    </location>
</feature>
<evidence type="ECO:0000256" key="1">
    <source>
        <dbReference type="SAM" id="SignalP"/>
    </source>
</evidence>
<dbReference type="SUPFAM" id="SSF81383">
    <property type="entry name" value="F-box domain"/>
    <property type="match status" value="1"/>
</dbReference>
<evidence type="ECO:0000313" key="3">
    <source>
        <dbReference type="Proteomes" id="UP000076798"/>
    </source>
</evidence>
<proteinExistence type="predicted"/>
<dbReference type="EMBL" id="KV428207">
    <property type="protein sequence ID" value="KZT33979.1"/>
    <property type="molecule type" value="Genomic_DNA"/>
</dbReference>